<dbReference type="OrthoDB" id="6505174at2759"/>
<organism evidence="3 4">
    <name type="scientific">Caligus rogercresseyi</name>
    <name type="common">Sea louse</name>
    <dbReference type="NCBI Taxonomy" id="217165"/>
    <lineage>
        <taxon>Eukaryota</taxon>
        <taxon>Metazoa</taxon>
        <taxon>Ecdysozoa</taxon>
        <taxon>Arthropoda</taxon>
        <taxon>Crustacea</taxon>
        <taxon>Multicrustacea</taxon>
        <taxon>Hexanauplia</taxon>
        <taxon>Copepoda</taxon>
        <taxon>Siphonostomatoida</taxon>
        <taxon>Caligidae</taxon>
        <taxon>Caligus</taxon>
    </lineage>
</organism>
<keyword evidence="2" id="KW-0479">Metal-binding</keyword>
<reference evidence="4" key="1">
    <citation type="submission" date="2021-01" db="EMBL/GenBank/DDBJ databases">
        <title>Caligus Genome Assembly.</title>
        <authorList>
            <person name="Gallardo-Escarate C."/>
        </authorList>
    </citation>
    <scope>NUCLEOTIDE SEQUENCE [LARGE SCALE GENOMIC DNA]</scope>
</reference>
<dbReference type="GO" id="GO:0046872">
    <property type="term" value="F:metal ion binding"/>
    <property type="evidence" value="ECO:0007669"/>
    <property type="project" value="UniProtKB-KW"/>
</dbReference>
<dbReference type="PROSITE" id="PS50292">
    <property type="entry name" value="PEROXIDASE_3"/>
    <property type="match status" value="1"/>
</dbReference>
<dbReference type="GO" id="GO:0004601">
    <property type="term" value="F:peroxidase activity"/>
    <property type="evidence" value="ECO:0007669"/>
    <property type="project" value="UniProtKB-KW"/>
</dbReference>
<dbReference type="Proteomes" id="UP000595437">
    <property type="component" value="Chromosome 3"/>
</dbReference>
<proteinExistence type="predicted"/>
<keyword evidence="1" id="KW-0575">Peroxidase</keyword>
<gene>
    <name evidence="3" type="ORF">FKW44_005344</name>
</gene>
<evidence type="ECO:0000256" key="1">
    <source>
        <dbReference type="ARBA" id="ARBA00022559"/>
    </source>
</evidence>
<feature type="binding site" description="axial binding residue" evidence="2">
    <location>
        <position position="68"/>
    </location>
    <ligand>
        <name>heme b</name>
        <dbReference type="ChEBI" id="CHEBI:60344"/>
    </ligand>
    <ligandPart>
        <name>Fe</name>
        <dbReference type="ChEBI" id="CHEBI:18248"/>
    </ligandPart>
</feature>
<dbReference type="Gene3D" id="1.10.640.10">
    <property type="entry name" value="Haem peroxidase domain superfamily, animal type"/>
    <property type="match status" value="1"/>
</dbReference>
<keyword evidence="1" id="KW-0560">Oxidoreductase</keyword>
<dbReference type="AlphaFoldDB" id="A0A7T8KBV3"/>
<protein>
    <recommendedName>
        <fullName evidence="5">Peroxidase</fullName>
    </recommendedName>
</protein>
<dbReference type="InterPro" id="IPR037120">
    <property type="entry name" value="Haem_peroxidase_sf_animal"/>
</dbReference>
<evidence type="ECO:0000313" key="4">
    <source>
        <dbReference type="Proteomes" id="UP000595437"/>
    </source>
</evidence>
<sequence length="362" mass="41677">DEIIYQEARRLLAAEMQNIVWGEFLPTVLGVDYMKKYNLIVKEESVYRVNVKANIINSFSSAAFRFGHSMINGMFKLVSQRNINGASRSSNKDIFWLWRLREVFDGQSIRGASLPIENMIEGLITQQPQTCDAYFTTEITDHLFQKNNRRQNFGEDLLSINIQRARDHGIPPYNSYRRLCGLEPRELEEDYWRQLESVYDDVDHIDLYVGAIAELNVRGGVVGPTFACIIGEQFSRLKEGDRFFYTHKPNSALRVKGLEPIAKAQVLKRTLADVICGCTRLIHIQKWVTLQPNNDYNPILKCSARNKFDFKTLAQEIEEVHARRRERLRSGGGQKIPGFTPPTKETLRFTSADAIKLGNYEF</sequence>
<dbReference type="InterPro" id="IPR019791">
    <property type="entry name" value="Haem_peroxidase_animal"/>
</dbReference>
<dbReference type="Pfam" id="PF03098">
    <property type="entry name" value="An_peroxidase"/>
    <property type="match status" value="1"/>
</dbReference>
<dbReference type="PRINTS" id="PR00457">
    <property type="entry name" value="ANPEROXIDASE"/>
</dbReference>
<keyword evidence="2" id="KW-0408">Iron</keyword>
<evidence type="ECO:0000313" key="3">
    <source>
        <dbReference type="EMBL" id="QQP53021.1"/>
    </source>
</evidence>
<dbReference type="SUPFAM" id="SSF48113">
    <property type="entry name" value="Heme-dependent peroxidases"/>
    <property type="match status" value="1"/>
</dbReference>
<accession>A0A7T8KBV3</accession>
<evidence type="ECO:0000256" key="2">
    <source>
        <dbReference type="PIRSR" id="PIRSR619791-2"/>
    </source>
</evidence>
<dbReference type="EMBL" id="CP045892">
    <property type="protein sequence ID" value="QQP53021.1"/>
    <property type="molecule type" value="Genomic_DNA"/>
</dbReference>
<dbReference type="PANTHER" id="PTHR11475:SF141">
    <property type="entry name" value="CARDINAL"/>
    <property type="match status" value="1"/>
</dbReference>
<feature type="non-terminal residue" evidence="3">
    <location>
        <position position="1"/>
    </location>
</feature>
<dbReference type="PANTHER" id="PTHR11475">
    <property type="entry name" value="OXIDASE/PEROXIDASE"/>
    <property type="match status" value="1"/>
</dbReference>
<keyword evidence="4" id="KW-1185">Reference proteome</keyword>
<dbReference type="GO" id="GO:0020037">
    <property type="term" value="F:heme binding"/>
    <property type="evidence" value="ECO:0007669"/>
    <property type="project" value="InterPro"/>
</dbReference>
<keyword evidence="2" id="KW-0349">Heme</keyword>
<evidence type="ECO:0008006" key="5">
    <source>
        <dbReference type="Google" id="ProtNLM"/>
    </source>
</evidence>
<name>A0A7T8KBV3_CALRO</name>
<dbReference type="InterPro" id="IPR010255">
    <property type="entry name" value="Haem_peroxidase_sf"/>
</dbReference>
<dbReference type="GO" id="GO:0006979">
    <property type="term" value="P:response to oxidative stress"/>
    <property type="evidence" value="ECO:0007669"/>
    <property type="project" value="InterPro"/>
</dbReference>